<dbReference type="Gene3D" id="3.10.590.10">
    <property type="entry name" value="ph1033 like domains"/>
    <property type="match status" value="1"/>
</dbReference>
<name>A0ABW9KID6_9BACT</name>
<sequence>MPYLLKSEPDKYSFDDLLRDGETTWDGIKNPQALITLRNMKRGEHCVIYHSNIGKEAVGTATVVSVDSSDTKNPIVRLKAGKRLKQPKSLAMLREAPVFQDSLLFRQFRLSVVPLDDAQYEWLLHAEANVPPSATKKAAAKSSTGKKPEPAASKTAAKKSAPKKSAVKGKKA</sequence>
<dbReference type="InterPro" id="IPR002740">
    <property type="entry name" value="EVE_domain"/>
</dbReference>
<evidence type="ECO:0000256" key="1">
    <source>
        <dbReference type="SAM" id="MobiDB-lite"/>
    </source>
</evidence>
<feature type="compositionally biased region" description="Basic residues" evidence="1">
    <location>
        <begin position="156"/>
        <end position="172"/>
    </location>
</feature>
<dbReference type="PANTHER" id="PTHR14087:SF7">
    <property type="entry name" value="THYMOCYTE NUCLEAR PROTEIN 1"/>
    <property type="match status" value="1"/>
</dbReference>
<evidence type="ECO:0000313" key="3">
    <source>
        <dbReference type="EMBL" id="MFN2975313.1"/>
    </source>
</evidence>
<dbReference type="Proteomes" id="UP001634747">
    <property type="component" value="Unassembled WGS sequence"/>
</dbReference>
<dbReference type="InterPro" id="IPR052181">
    <property type="entry name" value="5hmC_binding"/>
</dbReference>
<organism evidence="3 4">
    <name type="scientific">Terriglobus aquaticus</name>
    <dbReference type="NCBI Taxonomy" id="940139"/>
    <lineage>
        <taxon>Bacteria</taxon>
        <taxon>Pseudomonadati</taxon>
        <taxon>Acidobacteriota</taxon>
        <taxon>Terriglobia</taxon>
        <taxon>Terriglobales</taxon>
        <taxon>Acidobacteriaceae</taxon>
        <taxon>Terriglobus</taxon>
    </lineage>
</organism>
<dbReference type="RefSeq" id="WP_317889810.1">
    <property type="nucleotide sequence ID" value="NZ_BAABBH010000001.1"/>
</dbReference>
<evidence type="ECO:0000313" key="4">
    <source>
        <dbReference type="Proteomes" id="UP001634747"/>
    </source>
</evidence>
<proteinExistence type="predicted"/>
<dbReference type="SUPFAM" id="SSF88697">
    <property type="entry name" value="PUA domain-like"/>
    <property type="match status" value="1"/>
</dbReference>
<feature type="region of interest" description="Disordered" evidence="1">
    <location>
        <begin position="131"/>
        <end position="172"/>
    </location>
</feature>
<protein>
    <submittedName>
        <fullName evidence="3">EVE domain-containing protein</fullName>
    </submittedName>
</protein>
<comment type="caution">
    <text evidence="3">The sequence shown here is derived from an EMBL/GenBank/DDBJ whole genome shotgun (WGS) entry which is preliminary data.</text>
</comment>
<accession>A0ABW9KID6</accession>
<feature type="compositionally biased region" description="Low complexity" evidence="1">
    <location>
        <begin position="131"/>
        <end position="155"/>
    </location>
</feature>
<dbReference type="PANTHER" id="PTHR14087">
    <property type="entry name" value="THYMOCYTE NUCLEAR PROTEIN 1"/>
    <property type="match status" value="1"/>
</dbReference>
<reference evidence="3 4" key="1">
    <citation type="submission" date="2024-12" db="EMBL/GenBank/DDBJ databases">
        <authorList>
            <person name="Lee Y."/>
        </authorList>
    </citation>
    <scope>NUCLEOTIDE SEQUENCE [LARGE SCALE GENOMIC DNA]</scope>
    <source>
        <strain evidence="3 4">03SUJ4</strain>
    </source>
</reference>
<feature type="domain" description="EVE" evidence="2">
    <location>
        <begin position="3"/>
        <end position="125"/>
    </location>
</feature>
<dbReference type="EMBL" id="JBJYXY010000001">
    <property type="protein sequence ID" value="MFN2975313.1"/>
    <property type="molecule type" value="Genomic_DNA"/>
</dbReference>
<evidence type="ECO:0000259" key="2">
    <source>
        <dbReference type="Pfam" id="PF01878"/>
    </source>
</evidence>
<gene>
    <name evidence="3" type="ORF">ACK2TP_06025</name>
</gene>
<keyword evidence="4" id="KW-1185">Reference proteome</keyword>
<dbReference type="InterPro" id="IPR015947">
    <property type="entry name" value="PUA-like_sf"/>
</dbReference>
<dbReference type="Pfam" id="PF01878">
    <property type="entry name" value="EVE"/>
    <property type="match status" value="1"/>
</dbReference>